<keyword evidence="2" id="KW-1185">Reference proteome</keyword>
<feature type="non-terminal residue" evidence="1">
    <location>
        <position position="101"/>
    </location>
</feature>
<dbReference type="EMBL" id="JASPKZ010000162">
    <property type="protein sequence ID" value="KAJ9600659.1"/>
    <property type="molecule type" value="Genomic_DNA"/>
</dbReference>
<dbReference type="Proteomes" id="UP001233999">
    <property type="component" value="Unassembled WGS sequence"/>
</dbReference>
<comment type="caution">
    <text evidence="1">The sequence shown here is derived from an EMBL/GenBank/DDBJ whole genome shotgun (WGS) entry which is preliminary data.</text>
</comment>
<gene>
    <name evidence="1" type="ORF">L9F63_026206</name>
</gene>
<sequence length="101" mass="12169">SHRRGWNFLFQIRFLRQIQSVQKERVNAGNFHGRSCYDDLEEDFRAVRPWSIARVKTTLEDARRSLWRNRGRSGRRDMYKIILVINLSCKLFTNKIKTLIN</sequence>
<protein>
    <submittedName>
        <fullName evidence="1">Uncharacterized protein</fullName>
    </submittedName>
</protein>
<feature type="non-terminal residue" evidence="1">
    <location>
        <position position="1"/>
    </location>
</feature>
<organism evidence="1 2">
    <name type="scientific">Diploptera punctata</name>
    <name type="common">Pacific beetle cockroach</name>
    <dbReference type="NCBI Taxonomy" id="6984"/>
    <lineage>
        <taxon>Eukaryota</taxon>
        <taxon>Metazoa</taxon>
        <taxon>Ecdysozoa</taxon>
        <taxon>Arthropoda</taxon>
        <taxon>Hexapoda</taxon>
        <taxon>Insecta</taxon>
        <taxon>Pterygota</taxon>
        <taxon>Neoptera</taxon>
        <taxon>Polyneoptera</taxon>
        <taxon>Dictyoptera</taxon>
        <taxon>Blattodea</taxon>
        <taxon>Blaberoidea</taxon>
        <taxon>Blaberidae</taxon>
        <taxon>Diplopterinae</taxon>
        <taxon>Diploptera</taxon>
    </lineage>
</organism>
<evidence type="ECO:0000313" key="1">
    <source>
        <dbReference type="EMBL" id="KAJ9600659.1"/>
    </source>
</evidence>
<accession>A0AAD8ESP2</accession>
<dbReference type="AlphaFoldDB" id="A0AAD8ESP2"/>
<evidence type="ECO:0000313" key="2">
    <source>
        <dbReference type="Proteomes" id="UP001233999"/>
    </source>
</evidence>
<name>A0AAD8ESP2_DIPPU</name>
<proteinExistence type="predicted"/>
<reference evidence="1" key="1">
    <citation type="journal article" date="2023" name="IScience">
        <title>Live-bearing cockroach genome reveals convergent evolutionary mechanisms linked to viviparity in insects and beyond.</title>
        <authorList>
            <person name="Fouks B."/>
            <person name="Harrison M.C."/>
            <person name="Mikhailova A.A."/>
            <person name="Marchal E."/>
            <person name="English S."/>
            <person name="Carruthers M."/>
            <person name="Jennings E.C."/>
            <person name="Chiamaka E.L."/>
            <person name="Frigard R.A."/>
            <person name="Pippel M."/>
            <person name="Attardo G.M."/>
            <person name="Benoit J.B."/>
            <person name="Bornberg-Bauer E."/>
            <person name="Tobe S.S."/>
        </authorList>
    </citation>
    <scope>NUCLEOTIDE SEQUENCE</scope>
    <source>
        <strain evidence="1">Stay&amp;Tobe</strain>
    </source>
</reference>
<reference evidence="1" key="2">
    <citation type="submission" date="2023-05" db="EMBL/GenBank/DDBJ databases">
        <authorList>
            <person name="Fouks B."/>
        </authorList>
    </citation>
    <scope>NUCLEOTIDE SEQUENCE</scope>
    <source>
        <strain evidence="1">Stay&amp;Tobe</strain>
        <tissue evidence="1">Testes</tissue>
    </source>
</reference>